<feature type="domain" description="DUF4396" evidence="3">
    <location>
        <begin position="180"/>
        <end position="320"/>
    </location>
</feature>
<dbReference type="Pfam" id="PF14342">
    <property type="entry name" value="DUF4396"/>
    <property type="match status" value="1"/>
</dbReference>
<accession>A0A178ZBT4</accession>
<feature type="region of interest" description="Disordered" evidence="1">
    <location>
        <begin position="338"/>
        <end position="367"/>
    </location>
</feature>
<dbReference type="OrthoDB" id="5398702at2759"/>
<evidence type="ECO:0000313" key="4">
    <source>
        <dbReference type="EMBL" id="OAP57229.1"/>
    </source>
</evidence>
<feature type="transmembrane region" description="Helical" evidence="2">
    <location>
        <begin position="259"/>
        <end position="280"/>
    </location>
</feature>
<feature type="region of interest" description="Disordered" evidence="1">
    <location>
        <begin position="106"/>
        <end position="167"/>
    </location>
</feature>
<comment type="caution">
    <text evidence="4">The sequence shown here is derived from an EMBL/GenBank/DDBJ whole genome shotgun (WGS) entry which is preliminary data.</text>
</comment>
<keyword evidence="5" id="KW-1185">Reference proteome</keyword>
<feature type="transmembrane region" description="Helical" evidence="2">
    <location>
        <begin position="216"/>
        <end position="239"/>
    </location>
</feature>
<feature type="transmembrane region" description="Helical" evidence="2">
    <location>
        <begin position="62"/>
        <end position="81"/>
    </location>
</feature>
<dbReference type="RefSeq" id="XP_018690596.1">
    <property type="nucleotide sequence ID" value="XM_018839475.1"/>
</dbReference>
<feature type="transmembrane region" description="Helical" evidence="2">
    <location>
        <begin position="292"/>
        <end position="315"/>
    </location>
</feature>
<dbReference type="EMBL" id="LVYI01000007">
    <property type="protein sequence ID" value="OAP57229.1"/>
    <property type="molecule type" value="Genomic_DNA"/>
</dbReference>
<keyword evidence="2" id="KW-1133">Transmembrane helix</keyword>
<feature type="compositionally biased region" description="Low complexity" evidence="1">
    <location>
        <begin position="353"/>
        <end position="363"/>
    </location>
</feature>
<dbReference type="Proteomes" id="UP000078343">
    <property type="component" value="Unassembled WGS sequence"/>
</dbReference>
<name>A0A178ZBT4_9EURO</name>
<evidence type="ECO:0000259" key="3">
    <source>
        <dbReference type="Pfam" id="PF14342"/>
    </source>
</evidence>
<reference evidence="4 5" key="1">
    <citation type="submission" date="2016-04" db="EMBL/GenBank/DDBJ databases">
        <title>Draft genome of Fonsecaea erecta CBS 125763.</title>
        <authorList>
            <person name="Weiss V.A."/>
            <person name="Vicente V.A."/>
            <person name="Raittz R.T."/>
            <person name="Moreno L.F."/>
            <person name="De Souza E.M."/>
            <person name="Pedrosa F.O."/>
            <person name="Steffens M.B."/>
            <person name="Faoro H."/>
            <person name="Tadra-Sfeir M.Z."/>
            <person name="Najafzadeh M.J."/>
            <person name="Felipe M.S."/>
            <person name="Teixeira M."/>
            <person name="Sun J."/>
            <person name="Xi L."/>
            <person name="Gomes R."/>
            <person name="De Azevedo C.M."/>
            <person name="Salgado C.G."/>
            <person name="Da Silva M.B."/>
            <person name="Nascimento M.F."/>
            <person name="Queiroz-Telles F."/>
            <person name="Attili D.S."/>
            <person name="Gorbushina A."/>
        </authorList>
    </citation>
    <scope>NUCLEOTIDE SEQUENCE [LARGE SCALE GENOMIC DNA]</scope>
    <source>
        <strain evidence="4 5">CBS 125763</strain>
    </source>
</reference>
<proteinExistence type="predicted"/>
<gene>
    <name evidence="4" type="ORF">AYL99_07967</name>
</gene>
<keyword evidence="2" id="KW-0812">Transmembrane</keyword>
<dbReference type="STRING" id="1367422.A0A178ZBT4"/>
<dbReference type="InterPro" id="IPR025509">
    <property type="entry name" value="DUF4396"/>
</dbReference>
<dbReference type="GeneID" id="30012135"/>
<evidence type="ECO:0000256" key="2">
    <source>
        <dbReference type="SAM" id="Phobius"/>
    </source>
</evidence>
<evidence type="ECO:0000313" key="5">
    <source>
        <dbReference type="Proteomes" id="UP000078343"/>
    </source>
</evidence>
<organism evidence="4 5">
    <name type="scientific">Fonsecaea erecta</name>
    <dbReference type="NCBI Taxonomy" id="1367422"/>
    <lineage>
        <taxon>Eukaryota</taxon>
        <taxon>Fungi</taxon>
        <taxon>Dikarya</taxon>
        <taxon>Ascomycota</taxon>
        <taxon>Pezizomycotina</taxon>
        <taxon>Eurotiomycetes</taxon>
        <taxon>Chaetothyriomycetidae</taxon>
        <taxon>Chaetothyriales</taxon>
        <taxon>Herpotrichiellaceae</taxon>
        <taxon>Fonsecaea</taxon>
    </lineage>
</organism>
<protein>
    <recommendedName>
        <fullName evidence="3">DUF4396 domain-containing protein</fullName>
    </recommendedName>
</protein>
<sequence>MDSSRSSDSDGASTTYNPPDALTVISWASIGLGALASLWIAWDIVRRSRWRHMMAIISDSRIPVYVINALYLWPITVWIYIRYGRQGMSGNNEEEAAETVEENPLLHAPSHSDHGEESTDREQQHPDGDSIAHHHHDADSGGDVADTHDDDGAGHGEEAHHHHHKHHEHAHMHADLPMFATVTIATCHCGAGCVLGDLVGEWLIYAFEVTIGGRMLYAAFIVDFALALAFGIVFQYLSIAPMAGEYGWRTVVRAAKADFLSLAFFEIGLFGWMAVFDLVIFEQGLGMTTAAYWFMMQVGMFFGHWTGFPINWWLIKEGIKEPCASLKTWLLSKKPEGETNRDALSATSELRTSSPAEEAPSSPQGKGCAPPLAFYLCNGFVNIRGMLGAIANNCSKQALDRLCYQIPLVSMFAVIVSVEHVRIHHSEVPKRDDELQFLSQSWATAASMAG</sequence>
<feature type="compositionally biased region" description="Basic and acidic residues" evidence="1">
    <location>
        <begin position="110"/>
        <end position="160"/>
    </location>
</feature>
<keyword evidence="2" id="KW-0472">Membrane</keyword>
<feature type="transmembrane region" description="Helical" evidence="2">
    <location>
        <begin position="24"/>
        <end position="42"/>
    </location>
</feature>
<dbReference type="AlphaFoldDB" id="A0A178ZBT4"/>
<evidence type="ECO:0000256" key="1">
    <source>
        <dbReference type="SAM" id="MobiDB-lite"/>
    </source>
</evidence>